<dbReference type="Proteomes" id="UP000070412">
    <property type="component" value="Unassembled WGS sequence"/>
</dbReference>
<accession>A0A834VE80</accession>
<reference evidence="1" key="2">
    <citation type="submission" date="2020-01" db="EMBL/GenBank/DDBJ databases">
        <authorList>
            <person name="Korhonen P.K.K."/>
            <person name="Guangxu M.G."/>
            <person name="Wang T.W."/>
            <person name="Stroehlein A.J.S."/>
            <person name="Young N.D."/>
            <person name="Ang C.-S.A."/>
            <person name="Fernando D.W.F."/>
            <person name="Lu H.L."/>
            <person name="Taylor S.T."/>
            <person name="Ehtesham M.E.M."/>
            <person name="Najaraj S.H.N."/>
            <person name="Harsha G.H.G."/>
            <person name="Madugundu A.M."/>
            <person name="Renuse S.R."/>
            <person name="Holt D.H."/>
            <person name="Pandey A.P."/>
            <person name="Papenfuss A.P."/>
            <person name="Gasser R.B.G."/>
            <person name="Fischer K.F."/>
        </authorList>
    </citation>
    <scope>NUCLEOTIDE SEQUENCE</scope>
    <source>
        <strain evidence="1">SSS_KF_BRIS2020</strain>
    </source>
</reference>
<gene>
    <name evidence="1" type="ORF">SSS_1129</name>
</gene>
<dbReference type="AlphaFoldDB" id="A0A834VE80"/>
<sequence>MECFGSIMLANKGISSILSKIIVLMVIFDQLLLSSTSPSSSTSSFTSLNYINLYPLRSSSKLASKSTSTSTFKLSSYRKDRLNYPTRVHRFSNLYGTILYCQDYLKKINQKDKFWKKFSKHQDLVRKFSTDFDDNFDPIWAYNNGHHHHGQHHRQQQQQLALKQQKQWQNYPRLFDVENENGNFRNKPKHHWNRGTIFENVTFEWQVRSTITFQNGKRISTQEAMMENGGSRDDGSFQKAFDQNSLRSINNADGSMILAPFDSSDFVPEIHDVQYRCVLHLPNRIGSIASEEIHIQAVNLFIVFLLVPL</sequence>
<evidence type="ECO:0000313" key="2">
    <source>
        <dbReference type="EnsemblMetazoa" id="KAF7490528.1"/>
    </source>
</evidence>
<dbReference type="EnsemblMetazoa" id="SSS_1129s_mrna">
    <property type="protein sequence ID" value="KAF7490528.1"/>
    <property type="gene ID" value="SSS_1129"/>
</dbReference>
<proteinExistence type="predicted"/>
<reference evidence="3" key="1">
    <citation type="journal article" date="2020" name="PLoS Negl. Trop. Dis.">
        <title>High-quality nuclear genome for Sarcoptes scabiei-A critical resource for a neglected parasite.</title>
        <authorList>
            <person name="Korhonen P.K."/>
            <person name="Gasser R.B."/>
            <person name="Ma G."/>
            <person name="Wang T."/>
            <person name="Stroehlein A.J."/>
            <person name="Young N.D."/>
            <person name="Ang C.S."/>
            <person name="Fernando D.D."/>
            <person name="Lu H.C."/>
            <person name="Taylor S."/>
            <person name="Reynolds S.L."/>
            <person name="Mofiz E."/>
            <person name="Najaraj S.H."/>
            <person name="Gowda H."/>
            <person name="Madugundu A."/>
            <person name="Renuse S."/>
            <person name="Holt D."/>
            <person name="Pandey A."/>
            <person name="Papenfuss A.T."/>
            <person name="Fischer K."/>
        </authorList>
    </citation>
    <scope>NUCLEOTIDE SEQUENCE [LARGE SCALE GENOMIC DNA]</scope>
</reference>
<keyword evidence="3" id="KW-1185">Reference proteome</keyword>
<evidence type="ECO:0000313" key="3">
    <source>
        <dbReference type="Proteomes" id="UP000070412"/>
    </source>
</evidence>
<name>A0A834VE80_SARSC</name>
<evidence type="ECO:0000313" key="1">
    <source>
        <dbReference type="EMBL" id="KAF7490528.1"/>
    </source>
</evidence>
<dbReference type="OrthoDB" id="10572426at2759"/>
<protein>
    <submittedName>
        <fullName evidence="1 2">Uncharacterized protein</fullName>
    </submittedName>
</protein>
<dbReference type="EMBL" id="WVUK01000062">
    <property type="protein sequence ID" value="KAF7490528.1"/>
    <property type="molecule type" value="Genomic_DNA"/>
</dbReference>
<organism evidence="1">
    <name type="scientific">Sarcoptes scabiei</name>
    <name type="common">Itch mite</name>
    <name type="synonym">Acarus scabiei</name>
    <dbReference type="NCBI Taxonomy" id="52283"/>
    <lineage>
        <taxon>Eukaryota</taxon>
        <taxon>Metazoa</taxon>
        <taxon>Ecdysozoa</taxon>
        <taxon>Arthropoda</taxon>
        <taxon>Chelicerata</taxon>
        <taxon>Arachnida</taxon>
        <taxon>Acari</taxon>
        <taxon>Acariformes</taxon>
        <taxon>Sarcoptiformes</taxon>
        <taxon>Astigmata</taxon>
        <taxon>Psoroptidia</taxon>
        <taxon>Sarcoptoidea</taxon>
        <taxon>Sarcoptidae</taxon>
        <taxon>Sarcoptinae</taxon>
        <taxon>Sarcoptes</taxon>
    </lineage>
</organism>
<reference evidence="2" key="3">
    <citation type="submission" date="2022-06" db="UniProtKB">
        <authorList>
            <consortium name="EnsemblMetazoa"/>
        </authorList>
    </citation>
    <scope>IDENTIFICATION</scope>
</reference>